<dbReference type="EMBL" id="JAUSUU010000014">
    <property type="protein sequence ID" value="MDQ0337161.1"/>
    <property type="molecule type" value="Genomic_DNA"/>
</dbReference>
<dbReference type="Proteomes" id="UP001231587">
    <property type="component" value="Unassembled WGS sequence"/>
</dbReference>
<dbReference type="AlphaFoldDB" id="A0A9X1CAB2"/>
<dbReference type="Proteomes" id="UP001138672">
    <property type="component" value="Unassembled WGS sequence"/>
</dbReference>
<protein>
    <submittedName>
        <fullName evidence="1">Glycosyltransferase A (GT-A) superfamily protein (DUF2064 family)</fullName>
    </submittedName>
</protein>
<name>A0A9X1CAB2_9FLAO</name>
<evidence type="ECO:0000313" key="3">
    <source>
        <dbReference type="Proteomes" id="UP001138672"/>
    </source>
</evidence>
<gene>
    <name evidence="1" type="ORF">J2Z56_003576</name>
    <name evidence="2" type="ORF">J2Z57_003623</name>
</gene>
<dbReference type="PANTHER" id="PTHR36529">
    <property type="entry name" value="SLL1095 PROTEIN"/>
    <property type="match status" value="1"/>
</dbReference>
<proteinExistence type="predicted"/>
<evidence type="ECO:0000313" key="2">
    <source>
        <dbReference type="EMBL" id="MDQ0337161.1"/>
    </source>
</evidence>
<dbReference type="RefSeq" id="WP_057781322.1">
    <property type="nucleotide sequence ID" value="NZ_JAGGJQ010000013.1"/>
</dbReference>
<dbReference type="Pfam" id="PF09837">
    <property type="entry name" value="DUF2064"/>
    <property type="match status" value="1"/>
</dbReference>
<dbReference type="OrthoDB" id="9798250at2"/>
<reference evidence="1" key="1">
    <citation type="submission" date="2021-03" db="EMBL/GenBank/DDBJ databases">
        <title>Genomic Encyclopedia of Type Strains, Phase IV (KMG-IV): sequencing the most valuable type-strain genomes for metagenomic binning, comparative biology and taxonomic classification.</title>
        <authorList>
            <person name="Goeker M."/>
        </authorList>
    </citation>
    <scope>NUCLEOTIDE SEQUENCE</scope>
    <source>
        <strain evidence="1">DSM 15523</strain>
        <strain evidence="2 4">DSM 16476</strain>
    </source>
</reference>
<sequence>MDSDQLSKQLTTSSLKKAKSTGLDCILFTEHQQQGNTFGERFTHAIATVFNMGYHHVITIGNDTPQLTSKHITEAHQRLQQHQITIGPSIDGGFYLLALSKHQFDVNSFKAVDWQTNKVFRQVHCFLSTAQTASKNTHGIHCLPAFYDLDQHSAITKILAQLGTAYKSILVCLQALLISEKPTLQYLQIGTLKASTTIFYNKGSPVTML</sequence>
<organism evidence="1 3">
    <name type="scientific">Formosa algae</name>
    <dbReference type="NCBI Taxonomy" id="225843"/>
    <lineage>
        <taxon>Bacteria</taxon>
        <taxon>Pseudomonadati</taxon>
        <taxon>Bacteroidota</taxon>
        <taxon>Flavobacteriia</taxon>
        <taxon>Flavobacteriales</taxon>
        <taxon>Flavobacteriaceae</taxon>
        <taxon>Formosa</taxon>
    </lineage>
</organism>
<dbReference type="InterPro" id="IPR018641">
    <property type="entry name" value="Trfase_1_rSAM/seldom-assoc"/>
</dbReference>
<evidence type="ECO:0000313" key="1">
    <source>
        <dbReference type="EMBL" id="MBP1841638.1"/>
    </source>
</evidence>
<comment type="caution">
    <text evidence="1">The sequence shown here is derived from an EMBL/GenBank/DDBJ whole genome shotgun (WGS) entry which is preliminary data.</text>
</comment>
<dbReference type="InterPro" id="IPR029044">
    <property type="entry name" value="Nucleotide-diphossugar_trans"/>
</dbReference>
<dbReference type="PANTHER" id="PTHR36529:SF1">
    <property type="entry name" value="GLYCOSYLTRANSFERASE"/>
    <property type="match status" value="1"/>
</dbReference>
<evidence type="ECO:0000313" key="4">
    <source>
        <dbReference type="Proteomes" id="UP001231587"/>
    </source>
</evidence>
<dbReference type="Gene3D" id="3.90.550.10">
    <property type="entry name" value="Spore Coat Polysaccharide Biosynthesis Protein SpsA, Chain A"/>
    <property type="match status" value="1"/>
</dbReference>
<keyword evidence="4" id="KW-1185">Reference proteome</keyword>
<dbReference type="EMBL" id="JAGGJQ010000013">
    <property type="protein sequence ID" value="MBP1841638.1"/>
    <property type="molecule type" value="Genomic_DNA"/>
</dbReference>
<accession>A0A9X1CAB2</accession>
<dbReference type="SUPFAM" id="SSF53448">
    <property type="entry name" value="Nucleotide-diphospho-sugar transferases"/>
    <property type="match status" value="1"/>
</dbReference>